<comment type="caution">
    <text evidence="2">The sequence shown here is derived from an EMBL/GenBank/DDBJ whole genome shotgun (WGS) entry which is preliminary data.</text>
</comment>
<feature type="region of interest" description="Disordered" evidence="1">
    <location>
        <begin position="486"/>
        <end position="530"/>
    </location>
</feature>
<protein>
    <submittedName>
        <fullName evidence="2">Uncharacterized protein</fullName>
    </submittedName>
</protein>
<dbReference type="Proteomes" id="UP000326757">
    <property type="component" value="Unassembled WGS sequence"/>
</dbReference>
<feature type="compositionally biased region" description="Polar residues" evidence="1">
    <location>
        <begin position="326"/>
        <end position="365"/>
    </location>
</feature>
<gene>
    <name evidence="2" type="ORF">EYC80_004426</name>
</gene>
<evidence type="ECO:0000256" key="1">
    <source>
        <dbReference type="SAM" id="MobiDB-lite"/>
    </source>
</evidence>
<feature type="compositionally biased region" description="Acidic residues" evidence="1">
    <location>
        <begin position="296"/>
        <end position="306"/>
    </location>
</feature>
<proteinExistence type="predicted"/>
<accession>A0A5N6KNC4</accession>
<dbReference type="AlphaFoldDB" id="A0A5N6KNC4"/>
<feature type="region of interest" description="Disordered" evidence="1">
    <location>
        <begin position="551"/>
        <end position="571"/>
    </location>
</feature>
<feature type="region of interest" description="Disordered" evidence="1">
    <location>
        <begin position="296"/>
        <end position="365"/>
    </location>
</feature>
<keyword evidence="3" id="KW-1185">Reference proteome</keyword>
<evidence type="ECO:0000313" key="2">
    <source>
        <dbReference type="EMBL" id="KAB8305131.1"/>
    </source>
</evidence>
<sequence>MEGFSRTHGLLNPFARPIIHLPSMTRRGITAWAHDVINELQALGILDPSNKNDLNDLVGLYRNLQQFFDWVFRRPRIIPGQVHHPLHPLMESAGLLVTLHRIWDDLEWDLREEKDGAFIDQMIDHLGWLWNIKSNLKNRTRHDHGLRLVSSMDTLAEAAKYAHGNNIDLENSIRYPPVASLLSIGRSIHPVAPASKMNSRNVEVWVPGTRQGGEQVSNNMMPPTRASLNPVSFMRSPKTGHIQLPSHPQISQDQARNAMRRLLSSYNNTPLSKSSLGVQHSLSSLRKEAPRNLVDLADDDNDDLEEASIPPAPIDSTVPIPPPTRGNRNLNRTQGSASGSNLAMTSMTGAKPIHNSSNRHAGNSSNFAMGMEKIQSEFIPFHSRPKKMAFESTDQYETLVVESPSPEPVNVRKSKYLSTNKRYISSSKSPESYELPKSYPSAEVLRAQAKTTSSTMQSDYLSSSWTPIYGQKGNIHAGFAELRKSKGKPMGQGFEEQEGNTMEAGKVTRSTATDGTQDDIPGSQNTRMETSRNATLAVTATSFNYISPYPGLLNQDQTSNPDPPTTLAPNDNSTVVNLGPTKAKSTKYIYLPFSM</sequence>
<dbReference type="EMBL" id="VIGI01000001">
    <property type="protein sequence ID" value="KAB8305131.1"/>
    <property type="molecule type" value="Genomic_DNA"/>
</dbReference>
<evidence type="ECO:0000313" key="3">
    <source>
        <dbReference type="Proteomes" id="UP000326757"/>
    </source>
</evidence>
<dbReference type="OrthoDB" id="3525132at2759"/>
<reference evidence="2 3" key="1">
    <citation type="submission" date="2019-06" db="EMBL/GenBank/DDBJ databases">
        <title>Genome Sequence of the Brown Rot Fungal Pathogen Monilinia laxa.</title>
        <authorList>
            <person name="De Miccolis Angelini R.M."/>
            <person name="Landi L."/>
            <person name="Abate D."/>
            <person name="Pollastro S."/>
            <person name="Romanazzi G."/>
            <person name="Faretra F."/>
        </authorList>
    </citation>
    <scope>NUCLEOTIDE SEQUENCE [LARGE SCALE GENOMIC DNA]</scope>
    <source>
        <strain evidence="2 3">Mlax316</strain>
    </source>
</reference>
<name>A0A5N6KNC4_MONLA</name>
<organism evidence="2 3">
    <name type="scientific">Monilinia laxa</name>
    <name type="common">Brown rot fungus</name>
    <name type="synonym">Sclerotinia laxa</name>
    <dbReference type="NCBI Taxonomy" id="61186"/>
    <lineage>
        <taxon>Eukaryota</taxon>
        <taxon>Fungi</taxon>
        <taxon>Dikarya</taxon>
        <taxon>Ascomycota</taxon>
        <taxon>Pezizomycotina</taxon>
        <taxon>Leotiomycetes</taxon>
        <taxon>Helotiales</taxon>
        <taxon>Sclerotiniaceae</taxon>
        <taxon>Monilinia</taxon>
    </lineage>
</organism>